<evidence type="ECO:0000259" key="18">
    <source>
        <dbReference type="PROSITE" id="PS51192"/>
    </source>
</evidence>
<dbReference type="NCBIfam" id="TIGR01389">
    <property type="entry name" value="recQ"/>
    <property type="match status" value="1"/>
</dbReference>
<dbReference type="InterPro" id="IPR036390">
    <property type="entry name" value="WH_DNA-bd_sf"/>
</dbReference>
<dbReference type="InterPro" id="IPR004589">
    <property type="entry name" value="DNA_helicase_ATP-dep_RecQ"/>
</dbReference>
<evidence type="ECO:0000313" key="21">
    <source>
        <dbReference type="Proteomes" id="UP000823824"/>
    </source>
</evidence>
<evidence type="ECO:0000256" key="16">
    <source>
        <dbReference type="NCBIfam" id="TIGR01389"/>
    </source>
</evidence>
<keyword evidence="12" id="KW-0233">DNA recombination</keyword>
<dbReference type="SMART" id="SM00956">
    <property type="entry name" value="RQC"/>
    <property type="match status" value="1"/>
</dbReference>
<evidence type="ECO:0000259" key="19">
    <source>
        <dbReference type="PROSITE" id="PS51194"/>
    </source>
</evidence>
<evidence type="ECO:0000256" key="2">
    <source>
        <dbReference type="ARBA" id="ARBA00001947"/>
    </source>
</evidence>
<dbReference type="InterPro" id="IPR010997">
    <property type="entry name" value="HRDC-like_sf"/>
</dbReference>
<dbReference type="PANTHER" id="PTHR13710:SF105">
    <property type="entry name" value="ATP-DEPENDENT DNA HELICASE Q1"/>
    <property type="match status" value="1"/>
</dbReference>
<dbReference type="Gene3D" id="1.10.10.10">
    <property type="entry name" value="Winged helix-like DNA-binding domain superfamily/Winged helix DNA-binding domain"/>
    <property type="match status" value="1"/>
</dbReference>
<dbReference type="InterPro" id="IPR018982">
    <property type="entry name" value="RQC_domain"/>
</dbReference>
<sequence>MTKEEALKTYYGYDAFRGGQEAVIDALLSGRDALAIMPTGAGKSVCYQIPALLLPGITLVVSPLVSLMRDQVTQLVQMGIPAAFLNSSLTFRQYLLALDRAKEGRYKIIYVAPERLETEGFQSFVRETDISLVAVDEAHCISQWGQDFRPSYLNIPAFVESLPHRPPVGAFTATATPDVKADIRRLLDLRDPLELTTGFDRENLYFEVQQPSDKRAALLELVKSRSGKCGIVYCATRKNVEEVCDFLRQRGVAAARYHAGLDPEERQRNQEDFLYDRVQVMVATNAFGMGIDKSDVRYVIHYNMPKDMESYYQEAGRAGRDGAPSSCILLYSGQDVRTGEYLITHSEPREDLDPQTAEQLRQRDLQRLRQMTGYCRTRRCLRQYILQYFGEHAPDTCGTCYNCLHNFAEVDVSSDARAIVGCIAKTGQHFGVGVIAETLCGADTERVRKYHMDREDTYGALGHLTQKEVQERIRYLLDEGVLELSPGQYPVLRLTERAEDVMYGAPALQMKTLREDRSAPARRAAAGELEGDAAELFGRLRALRAQMARRQGVPAYVVFSDKTLREMAISRPRTMAELRAVSGVGAAKAERYGRDFLTVIREFGA</sequence>
<dbReference type="Proteomes" id="UP000823824">
    <property type="component" value="Unassembled WGS sequence"/>
</dbReference>
<dbReference type="AlphaFoldDB" id="A0A9D2RRP1"/>
<keyword evidence="6" id="KW-0227">DNA damage</keyword>
<dbReference type="NCBIfam" id="TIGR00614">
    <property type="entry name" value="recQ_fam"/>
    <property type="match status" value="1"/>
</dbReference>
<feature type="domain" description="Helicase ATP-binding" evidence="18">
    <location>
        <begin position="24"/>
        <end position="193"/>
    </location>
</feature>
<feature type="domain" description="HRDC" evidence="17">
    <location>
        <begin position="530"/>
        <end position="605"/>
    </location>
</feature>
<keyword evidence="14" id="KW-0413">Isomerase</keyword>
<reference evidence="20" key="2">
    <citation type="submission" date="2021-04" db="EMBL/GenBank/DDBJ databases">
        <authorList>
            <person name="Gilroy R."/>
        </authorList>
    </citation>
    <scope>NUCLEOTIDE SEQUENCE</scope>
    <source>
        <strain evidence="20">ChiBcec18-1249</strain>
    </source>
</reference>
<dbReference type="GO" id="GO:0006260">
    <property type="term" value="P:DNA replication"/>
    <property type="evidence" value="ECO:0007669"/>
    <property type="project" value="InterPro"/>
</dbReference>
<dbReference type="SUPFAM" id="SSF52540">
    <property type="entry name" value="P-loop containing nucleoside triphosphate hydrolases"/>
    <property type="match status" value="1"/>
</dbReference>
<evidence type="ECO:0000313" key="20">
    <source>
        <dbReference type="EMBL" id="HJB13684.1"/>
    </source>
</evidence>
<organism evidence="20 21">
    <name type="scientific">Candidatus Oscillibacter excrementigallinarum</name>
    <dbReference type="NCBI Taxonomy" id="2838716"/>
    <lineage>
        <taxon>Bacteria</taxon>
        <taxon>Bacillati</taxon>
        <taxon>Bacillota</taxon>
        <taxon>Clostridia</taxon>
        <taxon>Eubacteriales</taxon>
        <taxon>Oscillospiraceae</taxon>
        <taxon>Oscillibacter</taxon>
    </lineage>
</organism>
<evidence type="ECO:0000256" key="7">
    <source>
        <dbReference type="ARBA" id="ARBA00022801"/>
    </source>
</evidence>
<dbReference type="Gene3D" id="3.40.50.300">
    <property type="entry name" value="P-loop containing nucleotide triphosphate hydrolases"/>
    <property type="match status" value="2"/>
</dbReference>
<comment type="cofactor">
    <cofactor evidence="1">
        <name>Mg(2+)</name>
        <dbReference type="ChEBI" id="CHEBI:18420"/>
    </cofactor>
</comment>
<dbReference type="Pfam" id="PF16124">
    <property type="entry name" value="RecQ_Zn_bind"/>
    <property type="match status" value="1"/>
</dbReference>
<dbReference type="FunFam" id="3.40.50.300:FF:000156">
    <property type="entry name" value="ATP-dependent DNA helicase recQ"/>
    <property type="match status" value="1"/>
</dbReference>
<evidence type="ECO:0000256" key="10">
    <source>
        <dbReference type="ARBA" id="ARBA00022840"/>
    </source>
</evidence>
<dbReference type="Pfam" id="PF09382">
    <property type="entry name" value="RQC"/>
    <property type="match status" value="1"/>
</dbReference>
<evidence type="ECO:0000256" key="6">
    <source>
        <dbReference type="ARBA" id="ARBA00022763"/>
    </source>
</evidence>
<comment type="cofactor">
    <cofactor evidence="2">
        <name>Zn(2+)</name>
        <dbReference type="ChEBI" id="CHEBI:29105"/>
    </cofactor>
</comment>
<keyword evidence="7 20" id="KW-0378">Hydrolase</keyword>
<keyword evidence="8 20" id="KW-0347">Helicase</keyword>
<keyword evidence="10" id="KW-0067">ATP-binding</keyword>
<comment type="catalytic activity">
    <reaction evidence="15">
        <text>Couples ATP hydrolysis with the unwinding of duplex DNA by translocating in the 3'-5' direction.</text>
        <dbReference type="EC" id="5.6.2.4"/>
    </reaction>
</comment>
<dbReference type="GO" id="GO:0046872">
    <property type="term" value="F:metal ion binding"/>
    <property type="evidence" value="ECO:0007669"/>
    <property type="project" value="UniProtKB-KW"/>
</dbReference>
<keyword evidence="11" id="KW-0238">DNA-binding</keyword>
<keyword evidence="5" id="KW-0547">Nucleotide-binding</keyword>
<dbReference type="InterPro" id="IPR001650">
    <property type="entry name" value="Helicase_C-like"/>
</dbReference>
<accession>A0A9D2RRP1</accession>
<evidence type="ECO:0000256" key="9">
    <source>
        <dbReference type="ARBA" id="ARBA00022833"/>
    </source>
</evidence>
<dbReference type="Pfam" id="PF00570">
    <property type="entry name" value="HRDC"/>
    <property type="match status" value="1"/>
</dbReference>
<dbReference type="SUPFAM" id="SSF46785">
    <property type="entry name" value="Winged helix' DNA-binding domain"/>
    <property type="match status" value="1"/>
</dbReference>
<dbReference type="GO" id="GO:0043138">
    <property type="term" value="F:3'-5' DNA helicase activity"/>
    <property type="evidence" value="ECO:0007669"/>
    <property type="project" value="UniProtKB-EC"/>
</dbReference>
<evidence type="ECO:0000256" key="11">
    <source>
        <dbReference type="ARBA" id="ARBA00023125"/>
    </source>
</evidence>
<dbReference type="InterPro" id="IPR002121">
    <property type="entry name" value="HRDC_dom"/>
</dbReference>
<dbReference type="InterPro" id="IPR006293">
    <property type="entry name" value="DNA_helicase_ATP-dep_RecQ_bac"/>
</dbReference>
<dbReference type="SUPFAM" id="SSF47819">
    <property type="entry name" value="HRDC-like"/>
    <property type="match status" value="1"/>
</dbReference>
<protein>
    <recommendedName>
        <fullName evidence="16">DNA helicase RecQ</fullName>
        <ecNumber evidence="16">5.6.2.4</ecNumber>
    </recommendedName>
</protein>
<dbReference type="GO" id="GO:0009378">
    <property type="term" value="F:four-way junction helicase activity"/>
    <property type="evidence" value="ECO:0007669"/>
    <property type="project" value="TreeGrafter"/>
</dbReference>
<evidence type="ECO:0000256" key="4">
    <source>
        <dbReference type="ARBA" id="ARBA00022723"/>
    </source>
</evidence>
<evidence type="ECO:0000256" key="13">
    <source>
        <dbReference type="ARBA" id="ARBA00023204"/>
    </source>
</evidence>
<dbReference type="InterPro" id="IPR044876">
    <property type="entry name" value="HRDC_dom_sf"/>
</dbReference>
<evidence type="ECO:0000256" key="14">
    <source>
        <dbReference type="ARBA" id="ARBA00023235"/>
    </source>
</evidence>
<dbReference type="InterPro" id="IPR036388">
    <property type="entry name" value="WH-like_DNA-bd_sf"/>
</dbReference>
<reference evidence="20" key="1">
    <citation type="journal article" date="2021" name="PeerJ">
        <title>Extensive microbial diversity within the chicken gut microbiome revealed by metagenomics and culture.</title>
        <authorList>
            <person name="Gilroy R."/>
            <person name="Ravi A."/>
            <person name="Getino M."/>
            <person name="Pursley I."/>
            <person name="Horton D.L."/>
            <person name="Alikhan N.F."/>
            <person name="Baker D."/>
            <person name="Gharbi K."/>
            <person name="Hall N."/>
            <person name="Watson M."/>
            <person name="Adriaenssens E.M."/>
            <person name="Foster-Nyarko E."/>
            <person name="Jarju S."/>
            <person name="Secka A."/>
            <person name="Antonio M."/>
            <person name="Oren A."/>
            <person name="Chaudhuri R.R."/>
            <person name="La Ragione R."/>
            <person name="Hildebrand F."/>
            <person name="Pallen M.J."/>
        </authorList>
    </citation>
    <scope>NUCLEOTIDE SEQUENCE</scope>
    <source>
        <strain evidence="20">ChiBcec18-1249</strain>
    </source>
</reference>
<dbReference type="GO" id="GO:0006310">
    <property type="term" value="P:DNA recombination"/>
    <property type="evidence" value="ECO:0007669"/>
    <property type="project" value="UniProtKB-UniRule"/>
</dbReference>
<evidence type="ECO:0000259" key="17">
    <source>
        <dbReference type="PROSITE" id="PS50967"/>
    </source>
</evidence>
<dbReference type="PROSITE" id="PS50967">
    <property type="entry name" value="HRDC"/>
    <property type="match status" value="1"/>
</dbReference>
<feature type="domain" description="Helicase C-terminal" evidence="19">
    <location>
        <begin position="214"/>
        <end position="366"/>
    </location>
</feature>
<proteinExistence type="inferred from homology"/>
<dbReference type="PROSITE" id="PS51192">
    <property type="entry name" value="HELICASE_ATP_BIND_1"/>
    <property type="match status" value="1"/>
</dbReference>
<dbReference type="GO" id="GO:0005737">
    <property type="term" value="C:cytoplasm"/>
    <property type="evidence" value="ECO:0007669"/>
    <property type="project" value="TreeGrafter"/>
</dbReference>
<dbReference type="InterPro" id="IPR027417">
    <property type="entry name" value="P-loop_NTPase"/>
</dbReference>
<dbReference type="EMBL" id="DWZJ01000070">
    <property type="protein sequence ID" value="HJB13684.1"/>
    <property type="molecule type" value="Genomic_DNA"/>
</dbReference>
<keyword evidence="9" id="KW-0862">Zinc</keyword>
<dbReference type="InterPro" id="IPR014001">
    <property type="entry name" value="Helicase_ATP-bd"/>
</dbReference>
<comment type="caution">
    <text evidence="20">The sequence shown here is derived from an EMBL/GenBank/DDBJ whole genome shotgun (WGS) entry which is preliminary data.</text>
</comment>
<dbReference type="Gene3D" id="1.10.150.80">
    <property type="entry name" value="HRDC domain"/>
    <property type="match status" value="1"/>
</dbReference>
<dbReference type="PANTHER" id="PTHR13710">
    <property type="entry name" value="DNA HELICASE RECQ FAMILY MEMBER"/>
    <property type="match status" value="1"/>
</dbReference>
<dbReference type="GO" id="GO:0043590">
    <property type="term" value="C:bacterial nucleoid"/>
    <property type="evidence" value="ECO:0007669"/>
    <property type="project" value="TreeGrafter"/>
</dbReference>
<dbReference type="PROSITE" id="PS51194">
    <property type="entry name" value="HELICASE_CTER"/>
    <property type="match status" value="1"/>
</dbReference>
<dbReference type="SMART" id="SM00487">
    <property type="entry name" value="DEXDc"/>
    <property type="match status" value="1"/>
</dbReference>
<name>A0A9D2RRP1_9FIRM</name>
<dbReference type="FunFam" id="3.40.50.300:FF:001389">
    <property type="entry name" value="ATP-dependent DNA helicase RecQ"/>
    <property type="match status" value="1"/>
</dbReference>
<evidence type="ECO:0000256" key="8">
    <source>
        <dbReference type="ARBA" id="ARBA00022806"/>
    </source>
</evidence>
<dbReference type="SMART" id="SM00341">
    <property type="entry name" value="HRDC"/>
    <property type="match status" value="1"/>
</dbReference>
<evidence type="ECO:0000256" key="5">
    <source>
        <dbReference type="ARBA" id="ARBA00022741"/>
    </source>
</evidence>
<dbReference type="InterPro" id="IPR011545">
    <property type="entry name" value="DEAD/DEAH_box_helicase_dom"/>
</dbReference>
<dbReference type="GO" id="GO:0005524">
    <property type="term" value="F:ATP binding"/>
    <property type="evidence" value="ECO:0007669"/>
    <property type="project" value="UniProtKB-KW"/>
</dbReference>
<dbReference type="Pfam" id="PF00271">
    <property type="entry name" value="Helicase_C"/>
    <property type="match status" value="1"/>
</dbReference>
<evidence type="ECO:0000256" key="1">
    <source>
        <dbReference type="ARBA" id="ARBA00001946"/>
    </source>
</evidence>
<dbReference type="GO" id="GO:0016787">
    <property type="term" value="F:hydrolase activity"/>
    <property type="evidence" value="ECO:0007669"/>
    <property type="project" value="UniProtKB-KW"/>
</dbReference>
<dbReference type="GO" id="GO:0030894">
    <property type="term" value="C:replisome"/>
    <property type="evidence" value="ECO:0007669"/>
    <property type="project" value="TreeGrafter"/>
</dbReference>
<dbReference type="GO" id="GO:0006281">
    <property type="term" value="P:DNA repair"/>
    <property type="evidence" value="ECO:0007669"/>
    <property type="project" value="UniProtKB-KW"/>
</dbReference>
<dbReference type="SMART" id="SM00490">
    <property type="entry name" value="HELICc"/>
    <property type="match status" value="1"/>
</dbReference>
<dbReference type="EC" id="5.6.2.4" evidence="16"/>
<comment type="similarity">
    <text evidence="3">Belongs to the helicase family. RecQ subfamily.</text>
</comment>
<dbReference type="GO" id="GO:0003677">
    <property type="term" value="F:DNA binding"/>
    <property type="evidence" value="ECO:0007669"/>
    <property type="project" value="UniProtKB-KW"/>
</dbReference>
<dbReference type="Pfam" id="PF00270">
    <property type="entry name" value="DEAD"/>
    <property type="match status" value="1"/>
</dbReference>
<keyword evidence="4" id="KW-0479">Metal-binding</keyword>
<evidence type="ECO:0000256" key="3">
    <source>
        <dbReference type="ARBA" id="ARBA00005446"/>
    </source>
</evidence>
<dbReference type="CDD" id="cd18794">
    <property type="entry name" value="SF2_C_RecQ"/>
    <property type="match status" value="1"/>
</dbReference>
<evidence type="ECO:0000256" key="12">
    <source>
        <dbReference type="ARBA" id="ARBA00023172"/>
    </source>
</evidence>
<evidence type="ECO:0000256" key="15">
    <source>
        <dbReference type="ARBA" id="ARBA00034617"/>
    </source>
</evidence>
<gene>
    <name evidence="20" type="primary">recQ</name>
    <name evidence="20" type="ORF">H9787_08220</name>
</gene>
<dbReference type="GO" id="GO:0009432">
    <property type="term" value="P:SOS response"/>
    <property type="evidence" value="ECO:0007669"/>
    <property type="project" value="UniProtKB-UniRule"/>
</dbReference>
<dbReference type="InterPro" id="IPR032284">
    <property type="entry name" value="RecQ_Zn-bd"/>
</dbReference>
<keyword evidence="13" id="KW-0234">DNA repair</keyword>
<dbReference type="CDD" id="cd17920">
    <property type="entry name" value="DEXHc_RecQ"/>
    <property type="match status" value="1"/>
</dbReference>